<dbReference type="PROSITE" id="PS51465">
    <property type="entry name" value="KAZAL_2"/>
    <property type="match status" value="1"/>
</dbReference>
<feature type="chain" id="PRO_5044624242" evidence="6">
    <location>
        <begin position="19"/>
        <end position="77"/>
    </location>
</feature>
<reference evidence="8" key="2">
    <citation type="submission" date="2014-03" db="EMBL/GenBank/DDBJ databases">
        <title>The whipworm genome and dual-species transcriptomics of an intimate host-pathogen interaction.</title>
        <authorList>
            <person name="Foth B.J."/>
            <person name="Tsai I.J."/>
            <person name="Reid A.J."/>
            <person name="Bancroft A.J."/>
            <person name="Nichol S."/>
            <person name="Tracey A."/>
            <person name="Holroyd N."/>
            <person name="Cotton J.A."/>
            <person name="Stanley E.J."/>
            <person name="Zarowiecki M."/>
            <person name="Liu J.Z."/>
            <person name="Huckvale T."/>
            <person name="Cooper P.J."/>
            <person name="Grencis R.K."/>
            <person name="Berriman M."/>
        </authorList>
    </citation>
    <scope>NUCLEOTIDE SEQUENCE [LARGE SCALE GENOMIC DNA]</scope>
    <source>
        <strain evidence="8">Edinburgh</strain>
    </source>
</reference>
<dbReference type="Gene3D" id="3.30.60.30">
    <property type="match status" value="1"/>
</dbReference>
<accession>A0A5S6Q0G4</accession>
<feature type="domain" description="Kazal-like" evidence="7">
    <location>
        <begin position="22"/>
        <end position="77"/>
    </location>
</feature>
<dbReference type="WBParaSite" id="TMUE_0000000708.1">
    <property type="protein sequence ID" value="TMUE_0000000708.1"/>
    <property type="gene ID" value="WBGene00296633"/>
</dbReference>
<evidence type="ECO:0000256" key="3">
    <source>
        <dbReference type="ARBA" id="ARBA00022690"/>
    </source>
</evidence>
<evidence type="ECO:0000256" key="5">
    <source>
        <dbReference type="ARBA" id="ARBA00023157"/>
    </source>
</evidence>
<keyword evidence="2" id="KW-0964">Secreted</keyword>
<reference evidence="9 10" key="3">
    <citation type="submission" date="2019-12" db="UniProtKB">
        <authorList>
            <consortium name="WormBaseParasite"/>
        </authorList>
    </citation>
    <scope>IDENTIFICATION</scope>
</reference>
<keyword evidence="6" id="KW-0732">Signal</keyword>
<dbReference type="PANTHER" id="PTHR47729">
    <property type="entry name" value="SERINE PEPTIDASE INHIBITOR, KAZAL TYPE 2, TANDEM DUPLICATE 1-RELATED"/>
    <property type="match status" value="1"/>
</dbReference>
<dbReference type="Pfam" id="PF00050">
    <property type="entry name" value="Kazal_1"/>
    <property type="match status" value="1"/>
</dbReference>
<keyword evidence="8" id="KW-1185">Reference proteome</keyword>
<dbReference type="InterPro" id="IPR036058">
    <property type="entry name" value="Kazal_dom_sf"/>
</dbReference>
<evidence type="ECO:0000313" key="8">
    <source>
        <dbReference type="Proteomes" id="UP000046395"/>
    </source>
</evidence>
<organism evidence="8 9">
    <name type="scientific">Trichuris muris</name>
    <name type="common">Mouse whipworm</name>
    <dbReference type="NCBI Taxonomy" id="70415"/>
    <lineage>
        <taxon>Eukaryota</taxon>
        <taxon>Metazoa</taxon>
        <taxon>Ecdysozoa</taxon>
        <taxon>Nematoda</taxon>
        <taxon>Enoplea</taxon>
        <taxon>Dorylaimia</taxon>
        <taxon>Trichinellida</taxon>
        <taxon>Trichuridae</taxon>
        <taxon>Trichuris</taxon>
    </lineage>
</organism>
<dbReference type="InterPro" id="IPR051597">
    <property type="entry name" value="Bifunctional_prot_inhibitor"/>
</dbReference>
<comment type="subcellular location">
    <subcellularLocation>
        <location evidence="1">Secreted</location>
    </subcellularLocation>
</comment>
<evidence type="ECO:0000313" key="10">
    <source>
        <dbReference type="WBParaSite" id="TMUE_1000005988.1"/>
    </source>
</evidence>
<dbReference type="PANTHER" id="PTHR47729:SF1">
    <property type="entry name" value="OVOMUCOID-LIKE-RELATED"/>
    <property type="match status" value="1"/>
</dbReference>
<evidence type="ECO:0000313" key="9">
    <source>
        <dbReference type="WBParaSite" id="TMUE_0000000708.1"/>
    </source>
</evidence>
<keyword evidence="4" id="KW-0722">Serine protease inhibitor</keyword>
<dbReference type="InterPro" id="IPR001239">
    <property type="entry name" value="Prot_inh_Kazal-m"/>
</dbReference>
<dbReference type="AlphaFoldDB" id="A0A5S6Q0G4"/>
<evidence type="ECO:0000256" key="4">
    <source>
        <dbReference type="ARBA" id="ARBA00022900"/>
    </source>
</evidence>
<dbReference type="InterPro" id="IPR002350">
    <property type="entry name" value="Kazal_dom"/>
</dbReference>
<keyword evidence="3" id="KW-0646">Protease inhibitor</keyword>
<dbReference type="SUPFAM" id="SSF100895">
    <property type="entry name" value="Kazal-type serine protease inhibitors"/>
    <property type="match status" value="1"/>
</dbReference>
<evidence type="ECO:0000259" key="7">
    <source>
        <dbReference type="PROSITE" id="PS51465"/>
    </source>
</evidence>
<reference evidence="8" key="1">
    <citation type="submission" date="2013-11" db="EMBL/GenBank/DDBJ databases">
        <authorList>
            <person name="Aslett M."/>
        </authorList>
    </citation>
    <scope>NUCLEOTIDE SEQUENCE [LARGE SCALE GENOMIC DNA]</scope>
    <source>
        <strain evidence="8">Edinburgh</strain>
    </source>
</reference>
<evidence type="ECO:0000256" key="2">
    <source>
        <dbReference type="ARBA" id="ARBA00022525"/>
    </source>
</evidence>
<feature type="signal peptide" evidence="6">
    <location>
        <begin position="1"/>
        <end position="18"/>
    </location>
</feature>
<protein>
    <submittedName>
        <fullName evidence="9 10">Kazal-like domain-containing protein</fullName>
    </submittedName>
</protein>
<dbReference type="SMART" id="SM00280">
    <property type="entry name" value="KAZAL"/>
    <property type="match status" value="1"/>
</dbReference>
<dbReference type="PROSITE" id="PS00282">
    <property type="entry name" value="KAZAL_1"/>
    <property type="match status" value="1"/>
</dbReference>
<dbReference type="GO" id="GO:0004867">
    <property type="term" value="F:serine-type endopeptidase inhibitor activity"/>
    <property type="evidence" value="ECO:0007669"/>
    <property type="project" value="UniProtKB-KW"/>
</dbReference>
<name>A0A5S6Q0G4_TRIMR</name>
<dbReference type="WBParaSite" id="TMUE_1000005988.1">
    <property type="protein sequence ID" value="TMUE_1000005988.1"/>
    <property type="gene ID" value="WBGene00289677"/>
</dbReference>
<evidence type="ECO:0000256" key="1">
    <source>
        <dbReference type="ARBA" id="ARBA00004613"/>
    </source>
</evidence>
<keyword evidence="5" id="KW-1015">Disulfide bond</keyword>
<dbReference type="PRINTS" id="PR00290">
    <property type="entry name" value="KAZALINHBTR"/>
</dbReference>
<sequence length="77" mass="8423">MIRTLAVIAVVCVFTADAAVTTGRMPRCTEEAKSFICTRDYTPVCGSDGRTYSNECMMCGEKFTSNMDLSIAKYGEC</sequence>
<dbReference type="Proteomes" id="UP000046395">
    <property type="component" value="Unassembled WGS sequence"/>
</dbReference>
<dbReference type="GO" id="GO:0005576">
    <property type="term" value="C:extracellular region"/>
    <property type="evidence" value="ECO:0007669"/>
    <property type="project" value="UniProtKB-SubCell"/>
</dbReference>
<dbReference type="STRING" id="70415.A0A5S6Q0G4"/>
<evidence type="ECO:0000256" key="6">
    <source>
        <dbReference type="SAM" id="SignalP"/>
    </source>
</evidence>
<proteinExistence type="predicted"/>